<evidence type="ECO:0000259" key="2">
    <source>
        <dbReference type="Pfam" id="PF01321"/>
    </source>
</evidence>
<dbReference type="SUPFAM" id="SSF53092">
    <property type="entry name" value="Creatinase/prolidase N-terminal domain"/>
    <property type="match status" value="1"/>
</dbReference>
<keyword evidence="3" id="KW-0645">Protease</keyword>
<dbReference type="PANTHER" id="PTHR46112:SF2">
    <property type="entry name" value="XAA-PRO AMINOPEPTIDASE P-RELATED"/>
    <property type="match status" value="1"/>
</dbReference>
<sequence length="410" mass="45705">MMTNEEHPMNTNTFEHKKRIEQLQEKMKEKGIHLFLVTQNVDIYYITGSMQTGYAAVPQEGEPIFLVKRSYERAVTESKIRVERMGSFRQLEETIAGFFPHLSSADGKIRIALEYDVLPVQQFERLQAVLPQAEWADGSVIFRELRMIKSPFEVARIRMAAIAAHRALVEAANIVRPGMMELALIAQIEHLFRMQGHVGMMRMRGYNQEIITGMVASGDAAAEPTYFDGPAGGRGLTPAAPQGASRKVIGENEPILVDIGCCIDGYVIDQTRTLVIGKLDEDLEAAYDVSEQILRETEKNLVPGTVCESLYADALQMAQDAGLSDHFMGYGEDQVKFLGHGIGMEIDEWPVLARGFKQKLEPGMVIAIEPKFTFPGRGVVGIENTYLITKDGYERLTTAPEGLIRIKSCD</sequence>
<dbReference type="InterPro" id="IPR029149">
    <property type="entry name" value="Creatin/AminoP/Spt16_N"/>
</dbReference>
<dbReference type="CDD" id="cd01066">
    <property type="entry name" value="APP_MetAP"/>
    <property type="match status" value="1"/>
</dbReference>
<dbReference type="InterPro" id="IPR000587">
    <property type="entry name" value="Creatinase_N"/>
</dbReference>
<organism evidence="3 4">
    <name type="scientific">Paenibacillus aquistagni</name>
    <dbReference type="NCBI Taxonomy" id="1852522"/>
    <lineage>
        <taxon>Bacteria</taxon>
        <taxon>Bacillati</taxon>
        <taxon>Bacillota</taxon>
        <taxon>Bacilli</taxon>
        <taxon>Bacillales</taxon>
        <taxon>Paenibacillaceae</taxon>
        <taxon>Paenibacillus</taxon>
    </lineage>
</organism>
<gene>
    <name evidence="3" type="ORF">SAMN06295960_4072</name>
</gene>
<accession>A0A1X7LR34</accession>
<feature type="domain" description="Creatinase N-terminal" evidence="2">
    <location>
        <begin position="19"/>
        <end position="148"/>
    </location>
</feature>
<dbReference type="STRING" id="1852522.SAMN06295960_4072"/>
<name>A0A1X7LR34_9BACL</name>
<dbReference type="Proteomes" id="UP000193834">
    <property type="component" value="Unassembled WGS sequence"/>
</dbReference>
<dbReference type="SUPFAM" id="SSF55920">
    <property type="entry name" value="Creatinase/aminopeptidase"/>
    <property type="match status" value="1"/>
</dbReference>
<dbReference type="AlphaFoldDB" id="A0A1X7LR34"/>
<keyword evidence="3" id="KW-0378">Hydrolase</keyword>
<feature type="domain" description="Peptidase M24" evidence="1">
    <location>
        <begin position="156"/>
        <end position="390"/>
    </location>
</feature>
<dbReference type="InterPro" id="IPR000994">
    <property type="entry name" value="Pept_M24"/>
</dbReference>
<dbReference type="Pfam" id="PF00557">
    <property type="entry name" value="Peptidase_M24"/>
    <property type="match status" value="1"/>
</dbReference>
<dbReference type="InterPro" id="IPR036005">
    <property type="entry name" value="Creatinase/aminopeptidase-like"/>
</dbReference>
<dbReference type="RefSeq" id="WP_244903496.1">
    <property type="nucleotide sequence ID" value="NZ_FXAZ01000006.1"/>
</dbReference>
<dbReference type="PANTHER" id="PTHR46112">
    <property type="entry name" value="AMINOPEPTIDASE"/>
    <property type="match status" value="1"/>
</dbReference>
<keyword evidence="3" id="KW-0031">Aminopeptidase</keyword>
<dbReference type="InterPro" id="IPR050659">
    <property type="entry name" value="Peptidase_M24B"/>
</dbReference>
<keyword evidence="4" id="KW-1185">Reference proteome</keyword>
<protein>
    <submittedName>
        <fullName evidence="3">Xaa-Pro aminopeptidase</fullName>
    </submittedName>
</protein>
<dbReference type="InterPro" id="IPR001714">
    <property type="entry name" value="Pept_M24_MAP"/>
</dbReference>
<proteinExistence type="predicted"/>
<dbReference type="PRINTS" id="PR00599">
    <property type="entry name" value="MAPEPTIDASE"/>
</dbReference>
<reference evidence="3 4" key="1">
    <citation type="submission" date="2017-04" db="EMBL/GenBank/DDBJ databases">
        <authorList>
            <person name="Afonso C.L."/>
            <person name="Miller P.J."/>
            <person name="Scott M.A."/>
            <person name="Spackman E."/>
            <person name="Goraichik I."/>
            <person name="Dimitrov K.M."/>
            <person name="Suarez D.L."/>
            <person name="Swayne D.E."/>
        </authorList>
    </citation>
    <scope>NUCLEOTIDE SEQUENCE [LARGE SCALE GENOMIC DNA]</scope>
    <source>
        <strain evidence="3 4">11</strain>
    </source>
</reference>
<dbReference type="EMBL" id="FXAZ01000006">
    <property type="protein sequence ID" value="SMG55964.1"/>
    <property type="molecule type" value="Genomic_DNA"/>
</dbReference>
<dbReference type="Pfam" id="PF01321">
    <property type="entry name" value="Creatinase_N"/>
    <property type="match status" value="1"/>
</dbReference>
<evidence type="ECO:0000313" key="4">
    <source>
        <dbReference type="Proteomes" id="UP000193834"/>
    </source>
</evidence>
<dbReference type="GO" id="GO:0008235">
    <property type="term" value="F:metalloexopeptidase activity"/>
    <property type="evidence" value="ECO:0007669"/>
    <property type="project" value="UniProtKB-ARBA"/>
</dbReference>
<dbReference type="GO" id="GO:0004177">
    <property type="term" value="F:aminopeptidase activity"/>
    <property type="evidence" value="ECO:0007669"/>
    <property type="project" value="UniProtKB-KW"/>
</dbReference>
<dbReference type="Gene3D" id="3.90.230.10">
    <property type="entry name" value="Creatinase/methionine aminopeptidase superfamily"/>
    <property type="match status" value="1"/>
</dbReference>
<evidence type="ECO:0000259" key="1">
    <source>
        <dbReference type="Pfam" id="PF00557"/>
    </source>
</evidence>
<dbReference type="Gene3D" id="3.40.350.10">
    <property type="entry name" value="Creatinase/prolidase N-terminal domain"/>
    <property type="match status" value="1"/>
</dbReference>
<evidence type="ECO:0000313" key="3">
    <source>
        <dbReference type="EMBL" id="SMG55964.1"/>
    </source>
</evidence>